<dbReference type="AlphaFoldDB" id="A0A2W5DIJ8"/>
<evidence type="ECO:0000256" key="1">
    <source>
        <dbReference type="SAM" id="MobiDB-lite"/>
    </source>
</evidence>
<dbReference type="EMBL" id="QFOD01000014">
    <property type="protein sequence ID" value="PZP30423.1"/>
    <property type="molecule type" value="Genomic_DNA"/>
</dbReference>
<sequence length="86" mass="8981">MAAVELAGVDLAAVELVDVGLAAAELASVDQAAVDQVQGAGGAAIHTQITRARCKPHEYRAGRGFNSPRLHHSRVRQGPQKTEGAR</sequence>
<proteinExistence type="predicted"/>
<dbReference type="Proteomes" id="UP000249633">
    <property type="component" value="Unassembled WGS sequence"/>
</dbReference>
<feature type="region of interest" description="Disordered" evidence="1">
    <location>
        <begin position="58"/>
        <end position="86"/>
    </location>
</feature>
<gene>
    <name evidence="2" type="ORF">DI603_14965</name>
</gene>
<accession>A0A2W5DIJ8</accession>
<name>A0A2W5DIJ8_9BURK</name>
<protein>
    <submittedName>
        <fullName evidence="2">Uncharacterized protein</fullName>
    </submittedName>
</protein>
<evidence type="ECO:0000313" key="2">
    <source>
        <dbReference type="EMBL" id="PZP30423.1"/>
    </source>
</evidence>
<organism evidence="2 3">
    <name type="scientific">Roseateles depolymerans</name>
    <dbReference type="NCBI Taxonomy" id="76731"/>
    <lineage>
        <taxon>Bacteria</taxon>
        <taxon>Pseudomonadati</taxon>
        <taxon>Pseudomonadota</taxon>
        <taxon>Betaproteobacteria</taxon>
        <taxon>Burkholderiales</taxon>
        <taxon>Sphaerotilaceae</taxon>
        <taxon>Roseateles</taxon>
    </lineage>
</organism>
<evidence type="ECO:0000313" key="3">
    <source>
        <dbReference type="Proteomes" id="UP000249633"/>
    </source>
</evidence>
<comment type="caution">
    <text evidence="2">The sequence shown here is derived from an EMBL/GenBank/DDBJ whole genome shotgun (WGS) entry which is preliminary data.</text>
</comment>
<reference evidence="2 3" key="1">
    <citation type="submission" date="2017-08" db="EMBL/GenBank/DDBJ databases">
        <title>Infants hospitalized years apart are colonized by the same room-sourced microbial strains.</title>
        <authorList>
            <person name="Brooks B."/>
            <person name="Olm M.R."/>
            <person name="Firek B.A."/>
            <person name="Baker R."/>
            <person name="Thomas B.C."/>
            <person name="Morowitz M.J."/>
            <person name="Banfield J.F."/>
        </authorList>
    </citation>
    <scope>NUCLEOTIDE SEQUENCE [LARGE SCALE GENOMIC DNA]</scope>
    <source>
        <strain evidence="2">S2_012_000_R2_81</strain>
    </source>
</reference>